<dbReference type="SUPFAM" id="SSF56752">
    <property type="entry name" value="D-aminoacid aminotransferase-like PLP-dependent enzymes"/>
    <property type="match status" value="1"/>
</dbReference>
<dbReference type="InterPro" id="IPR043131">
    <property type="entry name" value="BCAT-like_N"/>
</dbReference>
<dbReference type="InterPro" id="IPR043132">
    <property type="entry name" value="BCAT-like_C"/>
</dbReference>
<dbReference type="GO" id="GO:0046394">
    <property type="term" value="P:carboxylic acid biosynthetic process"/>
    <property type="evidence" value="ECO:0007669"/>
    <property type="project" value="UniProtKB-ARBA"/>
</dbReference>
<dbReference type="InterPro" id="IPR050571">
    <property type="entry name" value="Class-IV_PLP-Dep_Aminotrnsfr"/>
</dbReference>
<dbReference type="InterPro" id="IPR001544">
    <property type="entry name" value="Aminotrans_IV"/>
</dbReference>
<dbReference type="Pfam" id="PF01063">
    <property type="entry name" value="Aminotran_4"/>
    <property type="match status" value="1"/>
</dbReference>
<dbReference type="Gene3D" id="3.20.10.10">
    <property type="entry name" value="D-amino Acid Aminotransferase, subunit A, domain 2"/>
    <property type="match status" value="1"/>
</dbReference>
<accession>A0A5C7I0V9</accession>
<dbReference type="GO" id="GO:0003824">
    <property type="term" value="F:catalytic activity"/>
    <property type="evidence" value="ECO:0007669"/>
    <property type="project" value="InterPro"/>
</dbReference>
<dbReference type="FunFam" id="3.20.10.10:FF:000002">
    <property type="entry name" value="D-alanine aminotransferase"/>
    <property type="match status" value="1"/>
</dbReference>
<evidence type="ECO:0000256" key="3">
    <source>
        <dbReference type="ARBA" id="ARBA00022898"/>
    </source>
</evidence>
<dbReference type="PANTHER" id="PTHR42743:SF22">
    <property type="entry name" value="D-AMINO-ACID TRANSAMINASE, CHLOROPLASTIC"/>
    <property type="match status" value="1"/>
</dbReference>
<dbReference type="Gene3D" id="3.30.470.10">
    <property type="match status" value="1"/>
</dbReference>
<evidence type="ECO:0000313" key="5">
    <source>
        <dbReference type="Proteomes" id="UP000323000"/>
    </source>
</evidence>
<comment type="caution">
    <text evidence="4">The sequence shown here is derived from an EMBL/GenBank/DDBJ whole genome shotgun (WGS) entry which is preliminary data.</text>
</comment>
<gene>
    <name evidence="4" type="ORF">EZV62_013395</name>
</gene>
<dbReference type="EMBL" id="VAHF01000005">
    <property type="protein sequence ID" value="TXG62032.1"/>
    <property type="molecule type" value="Genomic_DNA"/>
</dbReference>
<dbReference type="CDD" id="cd00449">
    <property type="entry name" value="PLPDE_IV"/>
    <property type="match status" value="1"/>
</dbReference>
<dbReference type="InterPro" id="IPR036038">
    <property type="entry name" value="Aminotransferase-like"/>
</dbReference>
<evidence type="ECO:0000256" key="2">
    <source>
        <dbReference type="ARBA" id="ARBA00009320"/>
    </source>
</evidence>
<dbReference type="PANTHER" id="PTHR42743">
    <property type="entry name" value="AMINO-ACID AMINOTRANSFERASE"/>
    <property type="match status" value="1"/>
</dbReference>
<sequence>MASLSTPISQNQRLPPTKLSDHVDGSCIFSHFSQKVPFSGHGLQLPRRKTRIVRSSDQAHPFVVGWSPTLSHLNPKSNSSTQTTDVPLLSCLEAIERMRSNRANQTSKQRYLAMYSSIFGGITTDPAAMVIPMDDHMVHRGHGVFDTAAIMDGHLYELDQHLDRIIKSASMAKIKLPYDRQSLRRILVQTVSASKCRKGSLRYWLSAGVGDFQLSPSGCHQSAFYAIVIQDESPFVSIGVKAVTSSIPIKPPQFAAMKSVNYLPNVLSKMEAEENDAYVAIWLDGDGFIAEGPNMNVAFVTKEKELLMPQFDKILSGCTAKRVLTLAEALVGEGKLLCAIRQGNITVEEGKKAEEMMLIGSGVLVRSVVQWDEQVIGNGNEGPVTQALLDLILEDMKSGPPTVRVPVPY</sequence>
<dbReference type="GO" id="GO:0008652">
    <property type="term" value="P:amino acid biosynthetic process"/>
    <property type="evidence" value="ECO:0007669"/>
    <property type="project" value="UniProtKB-ARBA"/>
</dbReference>
<proteinExistence type="inferred from homology"/>
<dbReference type="AlphaFoldDB" id="A0A5C7I0V9"/>
<protein>
    <submittedName>
        <fullName evidence="4">Uncharacterized protein</fullName>
    </submittedName>
</protein>
<evidence type="ECO:0000256" key="1">
    <source>
        <dbReference type="ARBA" id="ARBA00001933"/>
    </source>
</evidence>
<name>A0A5C7I0V9_9ROSI</name>
<comment type="cofactor">
    <cofactor evidence="1">
        <name>pyridoxal 5'-phosphate</name>
        <dbReference type="ChEBI" id="CHEBI:597326"/>
    </cofactor>
</comment>
<reference evidence="5" key="1">
    <citation type="journal article" date="2019" name="Gigascience">
        <title>De novo genome assembly of the endangered Acer yangbiense, a plant species with extremely small populations endemic to Yunnan Province, China.</title>
        <authorList>
            <person name="Yang J."/>
            <person name="Wariss H.M."/>
            <person name="Tao L."/>
            <person name="Zhang R."/>
            <person name="Yun Q."/>
            <person name="Hollingsworth P."/>
            <person name="Dao Z."/>
            <person name="Luo G."/>
            <person name="Guo H."/>
            <person name="Ma Y."/>
            <person name="Sun W."/>
        </authorList>
    </citation>
    <scope>NUCLEOTIDE SEQUENCE [LARGE SCALE GENOMIC DNA]</scope>
    <source>
        <strain evidence="5">cv. Malutang</strain>
    </source>
</reference>
<keyword evidence="5" id="KW-1185">Reference proteome</keyword>
<organism evidence="4 5">
    <name type="scientific">Acer yangbiense</name>
    <dbReference type="NCBI Taxonomy" id="1000413"/>
    <lineage>
        <taxon>Eukaryota</taxon>
        <taxon>Viridiplantae</taxon>
        <taxon>Streptophyta</taxon>
        <taxon>Embryophyta</taxon>
        <taxon>Tracheophyta</taxon>
        <taxon>Spermatophyta</taxon>
        <taxon>Magnoliopsida</taxon>
        <taxon>eudicotyledons</taxon>
        <taxon>Gunneridae</taxon>
        <taxon>Pentapetalae</taxon>
        <taxon>rosids</taxon>
        <taxon>malvids</taxon>
        <taxon>Sapindales</taxon>
        <taxon>Sapindaceae</taxon>
        <taxon>Hippocastanoideae</taxon>
        <taxon>Acereae</taxon>
        <taxon>Acer</taxon>
    </lineage>
</organism>
<evidence type="ECO:0000313" key="4">
    <source>
        <dbReference type="EMBL" id="TXG62032.1"/>
    </source>
</evidence>
<dbReference type="Proteomes" id="UP000323000">
    <property type="component" value="Chromosome 5"/>
</dbReference>
<keyword evidence="3" id="KW-0663">Pyridoxal phosphate</keyword>
<dbReference type="FunFam" id="3.30.470.10:FF:000008">
    <property type="entry name" value="D-amino-acid transaminase, chloroplastic"/>
    <property type="match status" value="1"/>
</dbReference>
<comment type="similarity">
    <text evidence="2">Belongs to the class-IV pyridoxal-phosphate-dependent aminotransferase family.</text>
</comment>
<dbReference type="OrthoDB" id="25921at2759"/>